<reference evidence="6" key="1">
    <citation type="submission" date="2018-01" db="EMBL/GenBank/DDBJ databases">
        <authorList>
            <person name="Mao J.F."/>
        </authorList>
    </citation>
    <scope>NUCLEOTIDE SEQUENCE</scope>
    <source>
        <strain evidence="6">Huo1</strain>
        <tissue evidence="6">Leaf</tissue>
    </source>
</reference>
<dbReference type="InterPro" id="IPR017853">
    <property type="entry name" value="GH"/>
</dbReference>
<name>A0A8X9ACV9_SALSN</name>
<dbReference type="GO" id="GO:0004553">
    <property type="term" value="F:hydrolase activity, hydrolyzing O-glycosyl compounds"/>
    <property type="evidence" value="ECO:0007669"/>
    <property type="project" value="InterPro"/>
</dbReference>
<evidence type="ECO:0000256" key="1">
    <source>
        <dbReference type="ARBA" id="ARBA00008773"/>
    </source>
</evidence>
<feature type="region of interest" description="Disordered" evidence="5">
    <location>
        <begin position="120"/>
        <end position="156"/>
    </location>
</feature>
<feature type="compositionally biased region" description="Basic and acidic residues" evidence="5">
    <location>
        <begin position="82"/>
        <end position="107"/>
    </location>
</feature>
<protein>
    <recommendedName>
        <fullName evidence="8">Glucan endo-1,3-beta-D-glucosidase</fullName>
    </recommendedName>
</protein>
<dbReference type="InterPro" id="IPR044965">
    <property type="entry name" value="Glyco_hydro_17_plant"/>
</dbReference>
<evidence type="ECO:0000256" key="5">
    <source>
        <dbReference type="SAM" id="MobiDB-lite"/>
    </source>
</evidence>
<evidence type="ECO:0000313" key="6">
    <source>
        <dbReference type="EMBL" id="KAG6435986.1"/>
    </source>
</evidence>
<dbReference type="Proteomes" id="UP000298416">
    <property type="component" value="Unassembled WGS sequence"/>
</dbReference>
<dbReference type="Gene3D" id="3.20.20.80">
    <property type="entry name" value="Glycosidases"/>
    <property type="match status" value="1"/>
</dbReference>
<comment type="similarity">
    <text evidence="1 4">Belongs to the glycosyl hydrolase 17 family.</text>
</comment>
<evidence type="ECO:0000256" key="3">
    <source>
        <dbReference type="ARBA" id="ARBA00023295"/>
    </source>
</evidence>
<feature type="compositionally biased region" description="Basic and acidic residues" evidence="5">
    <location>
        <begin position="139"/>
        <end position="155"/>
    </location>
</feature>
<accession>A0A8X9ACV9</accession>
<dbReference type="Pfam" id="PF00332">
    <property type="entry name" value="Glyco_hydro_17"/>
    <property type="match status" value="1"/>
</dbReference>
<keyword evidence="7" id="KW-1185">Reference proteome</keyword>
<dbReference type="GO" id="GO:0005975">
    <property type="term" value="P:carbohydrate metabolic process"/>
    <property type="evidence" value="ECO:0007669"/>
    <property type="project" value="InterPro"/>
</dbReference>
<keyword evidence="2" id="KW-0378">Hydrolase</keyword>
<dbReference type="EMBL" id="PNBA02000001">
    <property type="protein sequence ID" value="KAG6435986.1"/>
    <property type="molecule type" value="Genomic_DNA"/>
</dbReference>
<evidence type="ECO:0000256" key="4">
    <source>
        <dbReference type="RuleBase" id="RU004335"/>
    </source>
</evidence>
<dbReference type="InterPro" id="IPR000490">
    <property type="entry name" value="Glyco_hydro_17"/>
</dbReference>
<sequence>MVNSRHDSPIKEVASSSDVIIEEMFSSIMKEMHEVRGNVNAMQGGFTAFHEDINLLRDRVGHNHSIAPSDRERHGRSGYKSRYHDDGLVRGSRRERAPMFHGESHSRWMRDHDRHKVHEWLKGEEVSSKVSKSSSSRHGGGDTSRRSIPPKKVDLSHPSYHTKVSLWLSSNFPLSKSLIQSARDNFNYIFKERVKHTVDFVAEDDEEQCEDEKESMGIHELDARPTFNDGVSSIVEAEEECEPLNALQILNTEPKLHEVHYLLYPYSRQYIYAVAEVGVCYGRLGSNLPCPEDVALGGSGVELMLGIPEADLPDIAKHQSHADDWANIGYPDVKFRYIVVGNEVEPSSEYGPLILPGPAMKNIHNALCEAGLEKQIAVSTSIKLTLLGNSSPPSHGEFLPHVTCHGENPCHVVTNISGVEIQSDTWRDCVRDWASDGEFKKIETPETTSVEEGKGDPSSVENARIYNTNLMRAVKKGTPKRPGPEYERHFGIFRAWYTRFALTKTLLKYMLIFVE</sequence>
<organism evidence="6">
    <name type="scientific">Salvia splendens</name>
    <name type="common">Scarlet sage</name>
    <dbReference type="NCBI Taxonomy" id="180675"/>
    <lineage>
        <taxon>Eukaryota</taxon>
        <taxon>Viridiplantae</taxon>
        <taxon>Streptophyta</taxon>
        <taxon>Embryophyta</taxon>
        <taxon>Tracheophyta</taxon>
        <taxon>Spermatophyta</taxon>
        <taxon>Magnoliopsida</taxon>
        <taxon>eudicotyledons</taxon>
        <taxon>Gunneridae</taxon>
        <taxon>Pentapetalae</taxon>
        <taxon>asterids</taxon>
        <taxon>lamiids</taxon>
        <taxon>Lamiales</taxon>
        <taxon>Lamiaceae</taxon>
        <taxon>Nepetoideae</taxon>
        <taxon>Mentheae</taxon>
        <taxon>Salviinae</taxon>
        <taxon>Salvia</taxon>
        <taxon>Salvia subgen. Calosphace</taxon>
        <taxon>core Calosphace</taxon>
    </lineage>
</organism>
<proteinExistence type="inferred from homology"/>
<evidence type="ECO:0000313" key="7">
    <source>
        <dbReference type="Proteomes" id="UP000298416"/>
    </source>
</evidence>
<gene>
    <name evidence="6" type="ORF">SASPL_100867</name>
</gene>
<comment type="caution">
    <text evidence="6">The sequence shown here is derived from an EMBL/GenBank/DDBJ whole genome shotgun (WGS) entry which is preliminary data.</text>
</comment>
<reference evidence="6" key="2">
    <citation type="submission" date="2020-08" db="EMBL/GenBank/DDBJ databases">
        <title>Plant Genome Project.</title>
        <authorList>
            <person name="Zhang R.-G."/>
        </authorList>
    </citation>
    <scope>NUCLEOTIDE SEQUENCE</scope>
    <source>
        <strain evidence="6">Huo1</strain>
        <tissue evidence="6">Leaf</tissue>
    </source>
</reference>
<dbReference type="SUPFAM" id="SSF51445">
    <property type="entry name" value="(Trans)glycosidases"/>
    <property type="match status" value="1"/>
</dbReference>
<dbReference type="PANTHER" id="PTHR32227">
    <property type="entry name" value="GLUCAN ENDO-1,3-BETA-GLUCOSIDASE BG1-RELATED-RELATED"/>
    <property type="match status" value="1"/>
</dbReference>
<feature type="region of interest" description="Disordered" evidence="5">
    <location>
        <begin position="64"/>
        <end position="107"/>
    </location>
</feature>
<dbReference type="AlphaFoldDB" id="A0A8X9ACV9"/>
<evidence type="ECO:0008006" key="8">
    <source>
        <dbReference type="Google" id="ProtNLM"/>
    </source>
</evidence>
<evidence type="ECO:0000256" key="2">
    <source>
        <dbReference type="ARBA" id="ARBA00022801"/>
    </source>
</evidence>
<keyword evidence="3" id="KW-0326">Glycosidase</keyword>